<dbReference type="AlphaFoldDB" id="G7VHZ4"/>
<dbReference type="KEGG" id="pyr:P186_1952"/>
<reference evidence="3 4" key="1">
    <citation type="journal article" date="2012" name="J. Bacteriol.">
        <title>Complete genome sequence of strain 1860, a crenarchaeon of the genus pyrobaculum able to grow with various electron acceptors.</title>
        <authorList>
            <person name="Mardanov A.V."/>
            <person name="Gumerov V.M."/>
            <person name="Slobodkina G.B."/>
            <person name="Beletsky A.V."/>
            <person name="Bonch-Osmolovskaya E.A."/>
            <person name="Ravin N.V."/>
            <person name="Skryabin K.G."/>
        </authorList>
    </citation>
    <scope>NUCLEOTIDE SEQUENCE [LARGE SCALE GENOMIC DNA]</scope>
    <source>
        <strain evidence="3 4">1860</strain>
    </source>
</reference>
<sequence>MIISTAIVTYRRSWALKYSLNSLSIQTRQPDEVIIILKPSGDGSEEVVNEFRGKLPINLIVQESGGFVDAVDMAIRNSRSDVILFLDDDAVAEERWVEKYEHLFRDLKNAGGISGLTYRAYLCGAELVKTSEPFYQNEPTAEIFYRKPLEEYIDYCGWISISGFMGLKRCTGVVVKSTSLDGVNMGLRIDAVRGCPLSQLYRRSKKGIWNEKILAYCAKKRGYDTYIVSEVSTAPVAWHIVHENSLTRGRGFWHEFWLHYDRVANFWRLKRLGARVSYVAYLIALLVALRRRNLPRILATVYGLSVRI</sequence>
<dbReference type="Pfam" id="PF00535">
    <property type="entry name" value="Glycos_transf_2"/>
    <property type="match status" value="1"/>
</dbReference>
<dbReference type="InterPro" id="IPR029044">
    <property type="entry name" value="Nucleotide-diphossugar_trans"/>
</dbReference>
<feature type="domain" description="Glycosyltransferase 2-like" evidence="2">
    <location>
        <begin position="5"/>
        <end position="107"/>
    </location>
</feature>
<evidence type="ECO:0000313" key="3">
    <source>
        <dbReference type="EMBL" id="AET33354.1"/>
    </source>
</evidence>
<evidence type="ECO:0000313" key="4">
    <source>
        <dbReference type="Proteomes" id="UP000005867"/>
    </source>
</evidence>
<keyword evidence="1" id="KW-1133">Transmembrane helix</keyword>
<dbReference type="HOGENOM" id="CLU_898951_0_0_2"/>
<proteinExistence type="predicted"/>
<dbReference type="SUPFAM" id="SSF53448">
    <property type="entry name" value="Nucleotide-diphospho-sugar transferases"/>
    <property type="match status" value="1"/>
</dbReference>
<dbReference type="RefSeq" id="WP_014289179.1">
    <property type="nucleotide sequence ID" value="NC_016645.1"/>
</dbReference>
<keyword evidence="1" id="KW-0812">Transmembrane</keyword>
<dbReference type="GO" id="GO:0016740">
    <property type="term" value="F:transferase activity"/>
    <property type="evidence" value="ECO:0007669"/>
    <property type="project" value="UniProtKB-KW"/>
</dbReference>
<dbReference type="GeneID" id="11596445"/>
<dbReference type="InterPro" id="IPR001173">
    <property type="entry name" value="Glyco_trans_2-like"/>
</dbReference>
<dbReference type="BioCyc" id="PSP1104324:GJSN-1910-MONOMER"/>
<dbReference type="Gene3D" id="3.90.550.10">
    <property type="entry name" value="Spore Coat Polysaccharide Biosynthesis Protein SpsA, Chain A"/>
    <property type="match status" value="1"/>
</dbReference>
<keyword evidence="4" id="KW-1185">Reference proteome</keyword>
<dbReference type="eggNOG" id="arCOG07240">
    <property type="taxonomic scope" value="Archaea"/>
</dbReference>
<evidence type="ECO:0000256" key="1">
    <source>
        <dbReference type="SAM" id="Phobius"/>
    </source>
</evidence>
<name>G7VHZ4_9CREN</name>
<feature type="transmembrane region" description="Helical" evidence="1">
    <location>
        <begin position="272"/>
        <end position="289"/>
    </location>
</feature>
<dbReference type="STRING" id="1104324.P186_1952"/>
<dbReference type="CDD" id="cd00761">
    <property type="entry name" value="Glyco_tranf_GTA_type"/>
    <property type="match status" value="1"/>
</dbReference>
<accession>G7VHZ4</accession>
<dbReference type="PANTHER" id="PTHR22916">
    <property type="entry name" value="GLYCOSYLTRANSFERASE"/>
    <property type="match status" value="1"/>
</dbReference>
<dbReference type="Proteomes" id="UP000005867">
    <property type="component" value="Chromosome"/>
</dbReference>
<dbReference type="EMBL" id="CP003098">
    <property type="protein sequence ID" value="AET33354.1"/>
    <property type="molecule type" value="Genomic_DNA"/>
</dbReference>
<gene>
    <name evidence="3" type="ORF">P186_1952</name>
</gene>
<organism evidence="3 4">
    <name type="scientific">Pyrobaculum ferrireducens</name>
    <dbReference type="NCBI Taxonomy" id="1104324"/>
    <lineage>
        <taxon>Archaea</taxon>
        <taxon>Thermoproteota</taxon>
        <taxon>Thermoprotei</taxon>
        <taxon>Thermoproteales</taxon>
        <taxon>Thermoproteaceae</taxon>
        <taxon>Pyrobaculum</taxon>
    </lineage>
</organism>
<keyword evidence="3" id="KW-0808">Transferase</keyword>
<keyword evidence="1" id="KW-0472">Membrane</keyword>
<evidence type="ECO:0000259" key="2">
    <source>
        <dbReference type="Pfam" id="PF00535"/>
    </source>
</evidence>
<protein>
    <submittedName>
        <fullName evidence="3">Glycosyl transferase, family 2</fullName>
    </submittedName>
</protein>